<evidence type="ECO:0000313" key="4">
    <source>
        <dbReference type="Proteomes" id="UP001589693"/>
    </source>
</evidence>
<dbReference type="PRINTS" id="PR00420">
    <property type="entry name" value="RNGMNOXGNASE"/>
</dbReference>
<dbReference type="Gene3D" id="3.50.50.60">
    <property type="entry name" value="FAD/NAD(P)-binding domain"/>
    <property type="match status" value="2"/>
</dbReference>
<proteinExistence type="predicted"/>
<dbReference type="Proteomes" id="UP001589693">
    <property type="component" value="Unassembled WGS sequence"/>
</dbReference>
<dbReference type="RefSeq" id="WP_377859894.1">
    <property type="nucleotide sequence ID" value="NZ_JBHLZU010000026.1"/>
</dbReference>
<dbReference type="InterPro" id="IPR002938">
    <property type="entry name" value="FAD-bd"/>
</dbReference>
<keyword evidence="4" id="KW-1185">Reference proteome</keyword>
<evidence type="ECO:0000259" key="2">
    <source>
        <dbReference type="Pfam" id="PF01494"/>
    </source>
</evidence>
<feature type="domain" description="FAD-binding" evidence="2">
    <location>
        <begin position="4"/>
        <end position="324"/>
    </location>
</feature>
<accession>A0ABV6A4B4</accession>
<organism evidence="3 4">
    <name type="scientific">Allokutzneria oryzae</name>
    <dbReference type="NCBI Taxonomy" id="1378989"/>
    <lineage>
        <taxon>Bacteria</taxon>
        <taxon>Bacillati</taxon>
        <taxon>Actinomycetota</taxon>
        <taxon>Actinomycetes</taxon>
        <taxon>Pseudonocardiales</taxon>
        <taxon>Pseudonocardiaceae</taxon>
        <taxon>Allokutzneria</taxon>
    </lineage>
</organism>
<dbReference type="EMBL" id="JBHLZU010000026">
    <property type="protein sequence ID" value="MFB9908005.1"/>
    <property type="molecule type" value="Genomic_DNA"/>
</dbReference>
<dbReference type="SUPFAM" id="SSF51905">
    <property type="entry name" value="FAD/NAD(P)-binding domain"/>
    <property type="match status" value="1"/>
</dbReference>
<dbReference type="PANTHER" id="PTHR43476">
    <property type="entry name" value="3-(3-HYDROXY-PHENYL)PROPIONATE/3-HYDROXYCINNAMIC ACID HYDROXYLASE"/>
    <property type="match status" value="1"/>
</dbReference>
<dbReference type="Pfam" id="PF01494">
    <property type="entry name" value="FAD_binding_3"/>
    <property type="match status" value="1"/>
</dbReference>
<comment type="caution">
    <text evidence="3">The sequence shown here is derived from an EMBL/GenBank/DDBJ whole genome shotgun (WGS) entry which is preliminary data.</text>
</comment>
<reference evidence="3 4" key="1">
    <citation type="submission" date="2024-09" db="EMBL/GenBank/DDBJ databases">
        <authorList>
            <person name="Sun Q."/>
            <person name="Mori K."/>
        </authorList>
    </citation>
    <scope>NUCLEOTIDE SEQUENCE [LARGE SCALE GENOMIC DNA]</scope>
    <source>
        <strain evidence="3 4">TBRC 7907</strain>
    </source>
</reference>
<evidence type="ECO:0000313" key="3">
    <source>
        <dbReference type="EMBL" id="MFB9908005.1"/>
    </source>
</evidence>
<name>A0ABV6A4B4_9PSEU</name>
<dbReference type="InterPro" id="IPR036188">
    <property type="entry name" value="FAD/NAD-bd_sf"/>
</dbReference>
<keyword evidence="1" id="KW-0560">Oxidoreductase</keyword>
<dbReference type="PANTHER" id="PTHR43476:SF5">
    <property type="entry name" value="FAD-DEPENDENT MONOOXYGENASE"/>
    <property type="match status" value="1"/>
</dbReference>
<protein>
    <submittedName>
        <fullName evidence="3">FAD-dependent oxidoreductase</fullName>
    </submittedName>
</protein>
<dbReference type="NCBIfam" id="NF004833">
    <property type="entry name" value="PRK06185.1-1"/>
    <property type="match status" value="1"/>
</dbReference>
<evidence type="ECO:0000256" key="1">
    <source>
        <dbReference type="ARBA" id="ARBA00023002"/>
    </source>
</evidence>
<dbReference type="NCBIfam" id="NF004834">
    <property type="entry name" value="PRK06185.1-3"/>
    <property type="match status" value="1"/>
</dbReference>
<gene>
    <name evidence="3" type="ORF">ACFFQA_29070</name>
</gene>
<dbReference type="InterPro" id="IPR050631">
    <property type="entry name" value="PheA/TfdB_FAD_monoxygenase"/>
</dbReference>
<sequence>MERTTCVIAGGGPAGMVLGLLLARAGVEVTVLEKHADFLRDFRGDTVHPSTLDLLDELGLGEKFAQVPHRRVDKMQVMLDSGIAQVADMSRIRSRHKYIAFVPQWDFLDMMADAGKAEPTFTLRMSTEVTGLVRRGGKVVGVHYRTADGRTGELHADLVVACDGRHSTARAGAGLKSRSFGVPMDVWWFRLPRHEGDPSGGLGRFGQGQAAVLIDRGDYFQTAYLIKKGSDATVRAEGVEAFRERVVNMVPWLADRIDAVESLDDVKLLDVRLERLTRWHTDGLLCIGDAAHAMSPVGGVGINLAVQDAVAAARLLAGPLYRGTLTTKDLARVQRRRWLPTALTQSAQRLIHKQVLGKTLNGERPAMTRVPRPIRILQRFPWLQVIPATAVGLGVLPEHAPEFARRR</sequence>